<proteinExistence type="predicted"/>
<evidence type="ECO:0000313" key="2">
    <source>
        <dbReference type="EMBL" id="GHF50179.1"/>
    </source>
</evidence>
<evidence type="ECO:0000313" key="3">
    <source>
        <dbReference type="Proteomes" id="UP000658656"/>
    </source>
</evidence>
<comment type="caution">
    <text evidence="2">The sequence shown here is derived from an EMBL/GenBank/DDBJ whole genome shotgun (WGS) entry which is preliminary data.</text>
</comment>
<name>A0A8H9IZ92_9PSEU</name>
<dbReference type="Proteomes" id="UP000658656">
    <property type="component" value="Unassembled WGS sequence"/>
</dbReference>
<accession>A0A8H9IZ92</accession>
<feature type="chain" id="PRO_5034963454" description="Peptidase inhibitor family I36" evidence="1">
    <location>
        <begin position="27"/>
        <end position="111"/>
    </location>
</feature>
<organism evidence="2 3">
    <name type="scientific">Amycolatopsis bartoniae</name>
    <dbReference type="NCBI Taxonomy" id="941986"/>
    <lineage>
        <taxon>Bacteria</taxon>
        <taxon>Bacillati</taxon>
        <taxon>Actinomycetota</taxon>
        <taxon>Actinomycetes</taxon>
        <taxon>Pseudonocardiales</taxon>
        <taxon>Pseudonocardiaceae</taxon>
        <taxon>Amycolatopsis</taxon>
    </lineage>
</organism>
<dbReference type="RefSeq" id="WP_145934178.1">
    <property type="nucleotide sequence ID" value="NZ_BNAV01000003.1"/>
</dbReference>
<dbReference type="AlphaFoldDB" id="A0A8H9IZ92"/>
<reference evidence="2" key="2">
    <citation type="submission" date="2020-09" db="EMBL/GenBank/DDBJ databases">
        <authorList>
            <person name="Sun Q."/>
            <person name="Zhou Y."/>
        </authorList>
    </citation>
    <scope>NUCLEOTIDE SEQUENCE</scope>
    <source>
        <strain evidence="2">CGMCC 4.7679</strain>
    </source>
</reference>
<evidence type="ECO:0000256" key="1">
    <source>
        <dbReference type="SAM" id="SignalP"/>
    </source>
</evidence>
<dbReference type="EMBL" id="BNAV01000003">
    <property type="protein sequence ID" value="GHF50179.1"/>
    <property type="molecule type" value="Genomic_DNA"/>
</dbReference>
<evidence type="ECO:0008006" key="4">
    <source>
        <dbReference type="Google" id="ProtNLM"/>
    </source>
</evidence>
<feature type="signal peptide" evidence="1">
    <location>
        <begin position="1"/>
        <end position="26"/>
    </location>
</feature>
<keyword evidence="1" id="KW-0732">Signal</keyword>
<protein>
    <recommendedName>
        <fullName evidence="4">Peptidase inhibitor family I36</fullName>
    </recommendedName>
</protein>
<reference evidence="2" key="1">
    <citation type="journal article" date="2014" name="Int. J. Syst. Evol. Microbiol.">
        <title>Complete genome sequence of Corynebacterium casei LMG S-19264T (=DSM 44701T), isolated from a smear-ripened cheese.</title>
        <authorList>
            <consortium name="US DOE Joint Genome Institute (JGI-PGF)"/>
            <person name="Walter F."/>
            <person name="Albersmeier A."/>
            <person name="Kalinowski J."/>
            <person name="Ruckert C."/>
        </authorList>
    </citation>
    <scope>NUCLEOTIDE SEQUENCE</scope>
    <source>
        <strain evidence="2">CGMCC 4.7679</strain>
    </source>
</reference>
<gene>
    <name evidence="2" type="ORF">GCM10017566_24110</name>
</gene>
<sequence>MGFRKTAATMAAVAVAALATGGTAAAAGSGPGVACPAGYLCLVPSSGAPVETVPSGESRAYSPPLVVRALVNNTTLNYCIFSEASFGLPPQTSVTRTATVRAVEPGTVCPL</sequence>
<keyword evidence="3" id="KW-1185">Reference proteome</keyword>